<proteinExistence type="predicted"/>
<feature type="compositionally biased region" description="Polar residues" evidence="1">
    <location>
        <begin position="120"/>
        <end position="132"/>
    </location>
</feature>
<keyword evidence="3" id="KW-1185">Reference proteome</keyword>
<feature type="region of interest" description="Disordered" evidence="1">
    <location>
        <begin position="1"/>
        <end position="45"/>
    </location>
</feature>
<feature type="compositionally biased region" description="Polar residues" evidence="1">
    <location>
        <begin position="168"/>
        <end position="177"/>
    </location>
</feature>
<evidence type="ECO:0000313" key="2">
    <source>
        <dbReference type="EMBL" id="RWA03020.1"/>
    </source>
</evidence>
<reference evidence="2 3" key="1">
    <citation type="submission" date="2018-12" db="EMBL/GenBank/DDBJ databases">
        <title>Draft genome sequence of Xylaria grammica IHI A82.</title>
        <authorList>
            <person name="Buettner E."/>
            <person name="Kellner H."/>
        </authorList>
    </citation>
    <scope>NUCLEOTIDE SEQUENCE [LARGE SCALE GENOMIC DNA]</scope>
    <source>
        <strain evidence="2 3">IHI A82</strain>
    </source>
</reference>
<evidence type="ECO:0000256" key="1">
    <source>
        <dbReference type="SAM" id="MobiDB-lite"/>
    </source>
</evidence>
<dbReference type="AlphaFoldDB" id="A0A439CLR1"/>
<dbReference type="Proteomes" id="UP000286045">
    <property type="component" value="Unassembled WGS sequence"/>
</dbReference>
<gene>
    <name evidence="2" type="ORF">EKO27_g12085</name>
</gene>
<sequence length="185" mass="19476">MGGFSGRAEATEPNQPSNPRRSAGGAVNNISTTAKNAKQKAKRLETTQPMDLVTLGRLIQAAQMEFLPVSITKPDTEAAVAFDRLIFLSVNATTNLIPLCPAPFPTSTAESEPVIRQRQKNTSSSSSRNNMAATGPVNPPALPAARVPRLPPSAVWHGPRISCERKTTASLRSTVSQPGAGPVGP</sequence>
<protein>
    <submittedName>
        <fullName evidence="2">Uncharacterized protein</fullName>
    </submittedName>
</protein>
<organism evidence="2 3">
    <name type="scientific">Xylaria grammica</name>
    <dbReference type="NCBI Taxonomy" id="363999"/>
    <lineage>
        <taxon>Eukaryota</taxon>
        <taxon>Fungi</taxon>
        <taxon>Dikarya</taxon>
        <taxon>Ascomycota</taxon>
        <taxon>Pezizomycotina</taxon>
        <taxon>Sordariomycetes</taxon>
        <taxon>Xylariomycetidae</taxon>
        <taxon>Xylariales</taxon>
        <taxon>Xylariaceae</taxon>
        <taxon>Xylaria</taxon>
    </lineage>
</organism>
<accession>A0A439CLR1</accession>
<dbReference type="EMBL" id="RYZI01001007">
    <property type="protein sequence ID" value="RWA03020.1"/>
    <property type="molecule type" value="Genomic_DNA"/>
</dbReference>
<feature type="region of interest" description="Disordered" evidence="1">
    <location>
        <begin position="106"/>
        <end position="185"/>
    </location>
</feature>
<comment type="caution">
    <text evidence="2">The sequence shown here is derived from an EMBL/GenBank/DDBJ whole genome shotgun (WGS) entry which is preliminary data.</text>
</comment>
<evidence type="ECO:0000313" key="3">
    <source>
        <dbReference type="Proteomes" id="UP000286045"/>
    </source>
</evidence>
<name>A0A439CLR1_9PEZI</name>